<protein>
    <submittedName>
        <fullName evidence="2">TIGR03118 family protein</fullName>
    </submittedName>
</protein>
<dbReference type="EMBL" id="BPUS01000001">
    <property type="protein sequence ID" value="GJH23584.1"/>
    <property type="molecule type" value="Genomic_DNA"/>
</dbReference>
<comment type="caution">
    <text evidence="2">The sequence shown here is derived from an EMBL/GenBank/DDBJ whole genome shotgun (WGS) entry which is preliminary data.</text>
</comment>
<dbReference type="RefSeq" id="WP_238209946.1">
    <property type="nucleotide sequence ID" value="NZ_BPUS01000001.1"/>
</dbReference>
<gene>
    <name evidence="2" type="ORF">CBA19CS42_03730</name>
</gene>
<dbReference type="AlphaFoldDB" id="A0AA37I6R8"/>
<dbReference type="SUPFAM" id="SSF75011">
    <property type="entry name" value="3-carboxy-cis,cis-mucoante lactonizing enzyme"/>
    <property type="match status" value="1"/>
</dbReference>
<name>A0AA37I6R8_9BURK</name>
<dbReference type="NCBIfam" id="TIGR03118">
    <property type="entry name" value="PEPCTERM_chp_1"/>
    <property type="match status" value="1"/>
</dbReference>
<reference evidence="2" key="1">
    <citation type="submission" date="2022-09" db="EMBL/GenBank/DDBJ databases">
        <title>Isolation and characterization of 3-chlorobenzoate degrading bacteria from soils in Shizuoka.</title>
        <authorList>
            <person name="Ifat A."/>
            <person name="Ogawa N."/>
            <person name="Kimbara K."/>
            <person name="Moriuchi R."/>
            <person name="Dohra H."/>
            <person name="Shintani M."/>
        </authorList>
    </citation>
    <scope>NUCLEOTIDE SEQUENCE</scope>
    <source>
        <strain evidence="2">19CS4-2</strain>
    </source>
</reference>
<dbReference type="Proteomes" id="UP001055111">
    <property type="component" value="Unassembled WGS sequence"/>
</dbReference>
<feature type="chain" id="PRO_5041267160" evidence="1">
    <location>
        <begin position="24"/>
        <end position="366"/>
    </location>
</feature>
<organism evidence="2 3">
    <name type="scientific">Caballeronia novacaledonica</name>
    <dbReference type="NCBI Taxonomy" id="1544861"/>
    <lineage>
        <taxon>Bacteria</taxon>
        <taxon>Pseudomonadati</taxon>
        <taxon>Pseudomonadota</taxon>
        <taxon>Betaproteobacteria</taxon>
        <taxon>Burkholderiales</taxon>
        <taxon>Burkholderiaceae</taxon>
        <taxon>Caballeronia</taxon>
    </lineage>
</organism>
<dbReference type="Gene3D" id="2.130.10.10">
    <property type="entry name" value="YVTN repeat-like/Quinoprotein amine dehydrogenase"/>
    <property type="match status" value="1"/>
</dbReference>
<proteinExistence type="predicted"/>
<accession>A0AA37I6R8</accession>
<keyword evidence="1" id="KW-0732">Signal</keyword>
<evidence type="ECO:0000256" key="1">
    <source>
        <dbReference type="SAM" id="SignalP"/>
    </source>
</evidence>
<dbReference type="InterPro" id="IPR017549">
    <property type="entry name" value="APMV_L690"/>
</dbReference>
<evidence type="ECO:0000313" key="3">
    <source>
        <dbReference type="Proteomes" id="UP001055111"/>
    </source>
</evidence>
<feature type="signal peptide" evidence="1">
    <location>
        <begin position="1"/>
        <end position="23"/>
    </location>
</feature>
<evidence type="ECO:0000313" key="2">
    <source>
        <dbReference type="EMBL" id="GJH23584.1"/>
    </source>
</evidence>
<dbReference type="InterPro" id="IPR015943">
    <property type="entry name" value="WD40/YVTN_repeat-like_dom_sf"/>
</dbReference>
<sequence>MQSGLWSRFIVCAAAVVTLTGIASCGGGSSSDNMPAATRFKMSIVVSDGAVPAPHTDPNLKNGWGVAFNPNGFVWVANNGTQTATLYDGNGVVQSLVVSIPATANGPANPTGIVFNKGPDLTIARNGKSGVAAFIFAGEGGSITAWAPAVDMTHAFTAVDSSASGAIYKGLAIATTAAGGHRLYATDFHNNRIDVFDGTFTKIVVPGGFKDTQIPAGFAPFGIQAIGSKIFVTYAKQDSDAEDDVPGAGQGFVDVFDLDGNLMQRFAANGPLNAPWGIAQAPGNFGTFSNDILVGNFGDGTINAFDPNSGAFVGQFMNTDGTPLVQRGLWGIAFGNNLSAQPSNTLFFAAGPNFEADGVYGRIDMQ</sequence>